<evidence type="ECO:0000256" key="1">
    <source>
        <dbReference type="SAM" id="MobiDB-lite"/>
    </source>
</evidence>
<dbReference type="Proteomes" id="UP000271554">
    <property type="component" value="Chromosome"/>
</dbReference>
<dbReference type="InterPro" id="IPR014179">
    <property type="entry name" value="PfaD-like_TIM-barrel"/>
</dbReference>
<gene>
    <name evidence="4" type="primary">pksE</name>
    <name evidence="4" type="ORF">DWB77_00205</name>
</gene>
<dbReference type="Pfam" id="PF21607">
    <property type="entry name" value="FabD_helical_ins"/>
    <property type="match status" value="1"/>
</dbReference>
<dbReference type="OrthoDB" id="3543921at2"/>
<dbReference type="InterPro" id="IPR013785">
    <property type="entry name" value="Aldolase_TIM"/>
</dbReference>
<feature type="domain" description="[Acyl-carrier-protein] S-malonyltransferase-like inserted helical" evidence="3">
    <location>
        <begin position="366"/>
        <end position="445"/>
    </location>
</feature>
<evidence type="ECO:0000313" key="5">
    <source>
        <dbReference type="Proteomes" id="UP000271554"/>
    </source>
</evidence>
<dbReference type="PANTHER" id="PTHR32332:SF20">
    <property type="entry name" value="2-NITROPROPANE DIOXYGENASE-LIKE PROTEIN"/>
    <property type="match status" value="1"/>
</dbReference>
<feature type="region of interest" description="Disordered" evidence="1">
    <location>
        <begin position="510"/>
        <end position="541"/>
    </location>
</feature>
<organism evidence="4 5">
    <name type="scientific">Streptomyces hundungensis</name>
    <dbReference type="NCBI Taxonomy" id="1077946"/>
    <lineage>
        <taxon>Bacteria</taxon>
        <taxon>Bacillati</taxon>
        <taxon>Actinomycetota</taxon>
        <taxon>Actinomycetes</taxon>
        <taxon>Kitasatosporales</taxon>
        <taxon>Streptomycetaceae</taxon>
        <taxon>Streptomyces</taxon>
    </lineage>
</organism>
<protein>
    <submittedName>
        <fullName evidence="4">Polyketide biosynthesis protein PksE</fullName>
    </submittedName>
</protein>
<name>A0A387HBU0_9ACTN</name>
<sequence>MSVRFDPAGIRSVLTALDRPCYVVTAAGRTGVTDERPGPGVRLVAVAAPVHVRHLGSPAFIDRHAVRSPYMAGSMAGGISSVELVVAMARGGYLASFGAAGLPAARVEELVRRLRDELADLPWACNLIHSPAEPAVERRCVDLYVHHRVPCVEASAFLQPTIDLVRYRAAGLHEGPDGTVRVTHRVIGKISQASTAAFFLRPAPAELVDELVRDGLLTSTQAELARRVPLADDITVEADSAGHTDRRPLVTQLPLVLALRDREAREGRPGGEVAVGAAGGIGTPQAAFAAFALGADYLVTGSINQACVEAGTSSRTKELLASADVTDYAMAPSADMFEMGVDVQVLKRGTLFAGRAAWLYRLYRTHDGLDDLAPHDRLRLEEQVLRRPVAEVWADVADYLRQHRPEEVERATRDPKARMALLFRWYLGLSSRWAADGEPARVGDYQIWCGPAMGAFNSWVRGSAWQDPGNRRAPDVASRLLDGAAYHARLAQLRFAGVRLPSWCTAYGPPGTDPLTSVPSDSPPSVPRPAGAQEESRPWSR</sequence>
<accession>A0A387HBU0</accession>
<dbReference type="SUPFAM" id="SSF51412">
    <property type="entry name" value="Inosine monophosphate dehydrogenase (IMPDH)"/>
    <property type="match status" value="1"/>
</dbReference>
<dbReference type="AlphaFoldDB" id="A0A387HBU0"/>
<dbReference type="InterPro" id="IPR040981">
    <property type="entry name" value="PfaD_N"/>
</dbReference>
<keyword evidence="5" id="KW-1185">Reference proteome</keyword>
<dbReference type="KEGG" id="shun:DWB77_00205"/>
<reference evidence="4 5" key="1">
    <citation type="submission" date="2018-10" db="EMBL/GenBank/DDBJ databases">
        <title>Relationship between Morphology and Antimicrobial Activity in Streptomyces.</title>
        <authorList>
            <person name="Kang H.J."/>
            <person name="Kim S.B."/>
        </authorList>
    </citation>
    <scope>NUCLEOTIDE SEQUENCE [LARGE SCALE GENOMIC DNA]</scope>
    <source>
        <strain evidence="4 5">BH38</strain>
    </source>
</reference>
<dbReference type="InterPro" id="IPR049489">
    <property type="entry name" value="FabD-like_helical_ins"/>
</dbReference>
<dbReference type="PANTHER" id="PTHR32332">
    <property type="entry name" value="2-NITROPROPANE DIOXYGENASE"/>
    <property type="match status" value="1"/>
</dbReference>
<evidence type="ECO:0000259" key="3">
    <source>
        <dbReference type="Pfam" id="PF21607"/>
    </source>
</evidence>
<dbReference type="Pfam" id="PF18328">
    <property type="entry name" value="PfaD_N"/>
    <property type="match status" value="1"/>
</dbReference>
<feature type="domain" description="Fatty acid synthase subunit PfaD N-terminal" evidence="2">
    <location>
        <begin position="2"/>
        <end position="35"/>
    </location>
</feature>
<dbReference type="RefSeq" id="WP_120719443.1">
    <property type="nucleotide sequence ID" value="NZ_CP032698.1"/>
</dbReference>
<proteinExistence type="predicted"/>
<evidence type="ECO:0000313" key="4">
    <source>
        <dbReference type="EMBL" id="AYG78098.1"/>
    </source>
</evidence>
<dbReference type="Gene3D" id="3.20.20.70">
    <property type="entry name" value="Aldolase class I"/>
    <property type="match status" value="1"/>
</dbReference>
<evidence type="ECO:0000259" key="2">
    <source>
        <dbReference type="Pfam" id="PF18328"/>
    </source>
</evidence>
<dbReference type="EMBL" id="CP032698">
    <property type="protein sequence ID" value="AYG78098.1"/>
    <property type="molecule type" value="Genomic_DNA"/>
</dbReference>
<dbReference type="NCBIfam" id="TIGR02814">
    <property type="entry name" value="pfaD_fam"/>
    <property type="match status" value="1"/>
</dbReference>